<comment type="caution">
    <text evidence="1">The sequence shown here is derived from an EMBL/GenBank/DDBJ whole genome shotgun (WGS) entry which is preliminary data.</text>
</comment>
<sequence>MSAAARAEARRKAILARGNDRLAKLTTSARGEDAPAFIHDDIPGRGAASGLEAFVGEETNMPPPRSVGETVRPSPPPPFPFDMAAMGNSAPDPSVWSEEQQRQFMQALMGGSLDGSLFDQPRIPAHSTPSAPESVNSFESLAASFPQFDASRILGKTPTTPTPTKAPTRLQKFTPLLHVLCTWCLLAFFAFWKEPQAFLDRTHGAVDGGSPSRWAELAWTQPSEQGFGIQLVPFLWAFMTIQIMLHSWRIFSGIDQVRPPTLLALALPHLPPPFPSVILNGLRYLQLGGTFLDDLAAVVFGIGLMVFIGGLLAG</sequence>
<name>A0ACB8A9T3_9AGAM</name>
<dbReference type="Proteomes" id="UP000790377">
    <property type="component" value="Unassembled WGS sequence"/>
</dbReference>
<dbReference type="EMBL" id="MU267731">
    <property type="protein sequence ID" value="KAH7910017.1"/>
    <property type="molecule type" value="Genomic_DNA"/>
</dbReference>
<protein>
    <submittedName>
        <fullName evidence="1">Uncharacterized protein</fullName>
    </submittedName>
</protein>
<evidence type="ECO:0000313" key="2">
    <source>
        <dbReference type="Proteomes" id="UP000790377"/>
    </source>
</evidence>
<proteinExistence type="predicted"/>
<keyword evidence="2" id="KW-1185">Reference proteome</keyword>
<gene>
    <name evidence="1" type="ORF">BJ138DRAFT_1173400</name>
</gene>
<accession>A0ACB8A9T3</accession>
<reference evidence="1" key="1">
    <citation type="journal article" date="2021" name="New Phytol.">
        <title>Evolutionary innovations through gain and loss of genes in the ectomycorrhizal Boletales.</title>
        <authorList>
            <person name="Wu G."/>
            <person name="Miyauchi S."/>
            <person name="Morin E."/>
            <person name="Kuo A."/>
            <person name="Drula E."/>
            <person name="Varga T."/>
            <person name="Kohler A."/>
            <person name="Feng B."/>
            <person name="Cao Y."/>
            <person name="Lipzen A."/>
            <person name="Daum C."/>
            <person name="Hundley H."/>
            <person name="Pangilinan J."/>
            <person name="Johnson J."/>
            <person name="Barry K."/>
            <person name="LaButti K."/>
            <person name="Ng V."/>
            <person name="Ahrendt S."/>
            <person name="Min B."/>
            <person name="Choi I.G."/>
            <person name="Park H."/>
            <person name="Plett J.M."/>
            <person name="Magnuson J."/>
            <person name="Spatafora J.W."/>
            <person name="Nagy L.G."/>
            <person name="Henrissat B."/>
            <person name="Grigoriev I.V."/>
            <person name="Yang Z.L."/>
            <person name="Xu J."/>
            <person name="Martin F.M."/>
        </authorList>
    </citation>
    <scope>NUCLEOTIDE SEQUENCE</scope>
    <source>
        <strain evidence="1">ATCC 28755</strain>
    </source>
</reference>
<evidence type="ECO:0000313" key="1">
    <source>
        <dbReference type="EMBL" id="KAH7910017.1"/>
    </source>
</evidence>
<organism evidence="1 2">
    <name type="scientific">Hygrophoropsis aurantiaca</name>
    <dbReference type="NCBI Taxonomy" id="72124"/>
    <lineage>
        <taxon>Eukaryota</taxon>
        <taxon>Fungi</taxon>
        <taxon>Dikarya</taxon>
        <taxon>Basidiomycota</taxon>
        <taxon>Agaricomycotina</taxon>
        <taxon>Agaricomycetes</taxon>
        <taxon>Agaricomycetidae</taxon>
        <taxon>Boletales</taxon>
        <taxon>Coniophorineae</taxon>
        <taxon>Hygrophoropsidaceae</taxon>
        <taxon>Hygrophoropsis</taxon>
    </lineage>
</organism>